<sequence length="292" mass="32483">MLRLNNRIISLLLPTFQTTGVATAILKSSPFRISSAKVSNSLKNSTKLFSLKGNNIILTPPYQYPFYNVEKVVTRQQSILKLFMNSRNSFRNSFSTLQPPKDHNSLHCTKNSHLRNNSTASLSSTSSSTKNSSPETASSEEISVEEGRSVTEKFKILTKKYGVSAIAVYLIISAVDLGLTFILIQIGGAERVKKIEDWFAKTFGDWIVLRKNSPEKEKDGQQDIVVTTDDEFVIVNVENKLKNTPSWASTLVIAYGIHKLLVPLRLGLTAAITPALVRKLKRMGWNIGGKHL</sequence>
<proteinExistence type="predicted"/>
<dbReference type="AlphaFoldDB" id="A0A9N8ZTK8"/>
<evidence type="ECO:0000259" key="3">
    <source>
        <dbReference type="Pfam" id="PF06916"/>
    </source>
</evidence>
<dbReference type="GO" id="GO:0005739">
    <property type="term" value="C:mitochondrion"/>
    <property type="evidence" value="ECO:0007669"/>
    <property type="project" value="TreeGrafter"/>
</dbReference>
<keyword evidence="2" id="KW-0472">Membrane</keyword>
<evidence type="ECO:0000313" key="5">
    <source>
        <dbReference type="Proteomes" id="UP000789570"/>
    </source>
</evidence>
<evidence type="ECO:0000256" key="1">
    <source>
        <dbReference type="SAM" id="MobiDB-lite"/>
    </source>
</evidence>
<dbReference type="PANTHER" id="PTHR21377:SF0">
    <property type="entry name" value="PROTEIN FAM210B, MITOCHONDRIAL"/>
    <property type="match status" value="1"/>
</dbReference>
<evidence type="ECO:0000313" key="4">
    <source>
        <dbReference type="EMBL" id="CAG8506737.1"/>
    </source>
</evidence>
<dbReference type="Proteomes" id="UP000789570">
    <property type="component" value="Unassembled WGS sequence"/>
</dbReference>
<feature type="region of interest" description="Disordered" evidence="1">
    <location>
        <begin position="94"/>
        <end position="144"/>
    </location>
</feature>
<keyword evidence="2" id="KW-1133">Transmembrane helix</keyword>
<feature type="compositionally biased region" description="Low complexity" evidence="1">
    <location>
        <begin position="118"/>
        <end position="139"/>
    </location>
</feature>
<evidence type="ECO:0000256" key="2">
    <source>
        <dbReference type="SAM" id="Phobius"/>
    </source>
</evidence>
<dbReference type="EMBL" id="CAJVPQ010000739">
    <property type="protein sequence ID" value="CAG8506737.1"/>
    <property type="molecule type" value="Genomic_DNA"/>
</dbReference>
<name>A0A9N8ZTK8_9GLOM</name>
<reference evidence="4" key="1">
    <citation type="submission" date="2021-06" db="EMBL/GenBank/DDBJ databases">
        <authorList>
            <person name="Kallberg Y."/>
            <person name="Tangrot J."/>
            <person name="Rosling A."/>
        </authorList>
    </citation>
    <scope>NUCLEOTIDE SEQUENCE</scope>
    <source>
        <strain evidence="4">UK204</strain>
    </source>
</reference>
<gene>
    <name evidence="4" type="ORF">FCALED_LOCUS3985</name>
</gene>
<feature type="compositionally biased region" description="Polar residues" evidence="1">
    <location>
        <begin position="106"/>
        <end position="117"/>
    </location>
</feature>
<feature type="domain" description="DUF1279" evidence="3">
    <location>
        <begin position="152"/>
        <end position="274"/>
    </location>
</feature>
<protein>
    <submittedName>
        <fullName evidence="4">1187_t:CDS:1</fullName>
    </submittedName>
</protein>
<keyword evidence="5" id="KW-1185">Reference proteome</keyword>
<keyword evidence="2" id="KW-0812">Transmembrane</keyword>
<organism evidence="4 5">
    <name type="scientific">Funneliformis caledonium</name>
    <dbReference type="NCBI Taxonomy" id="1117310"/>
    <lineage>
        <taxon>Eukaryota</taxon>
        <taxon>Fungi</taxon>
        <taxon>Fungi incertae sedis</taxon>
        <taxon>Mucoromycota</taxon>
        <taxon>Glomeromycotina</taxon>
        <taxon>Glomeromycetes</taxon>
        <taxon>Glomerales</taxon>
        <taxon>Glomeraceae</taxon>
        <taxon>Funneliformis</taxon>
    </lineage>
</organism>
<comment type="caution">
    <text evidence="4">The sequence shown here is derived from an EMBL/GenBank/DDBJ whole genome shotgun (WGS) entry which is preliminary data.</text>
</comment>
<dbReference type="Pfam" id="PF06916">
    <property type="entry name" value="FAM210A-B_dom"/>
    <property type="match status" value="1"/>
</dbReference>
<feature type="transmembrane region" description="Helical" evidence="2">
    <location>
        <begin position="161"/>
        <end position="184"/>
    </location>
</feature>
<dbReference type="OrthoDB" id="426386at2759"/>
<dbReference type="PANTHER" id="PTHR21377">
    <property type="entry name" value="PROTEIN FAM210B, MITOCHONDRIAL"/>
    <property type="match status" value="1"/>
</dbReference>
<dbReference type="InterPro" id="IPR009688">
    <property type="entry name" value="FAM210A/B-like_dom"/>
</dbReference>
<accession>A0A9N8ZTK8</accession>
<dbReference type="InterPro" id="IPR045866">
    <property type="entry name" value="FAM210A/B-like"/>
</dbReference>